<proteinExistence type="predicted"/>
<dbReference type="STRING" id="1552123.EP57_00835"/>
<reference evidence="2 3" key="1">
    <citation type="submission" date="2014-05" db="EMBL/GenBank/DDBJ databases">
        <title>Novel Listeriaceae from food processing environments.</title>
        <authorList>
            <person name="den Bakker H.C."/>
        </authorList>
    </citation>
    <scope>NUCLEOTIDE SEQUENCE [LARGE SCALE GENOMIC DNA]</scope>
    <source>
        <strain evidence="2 3">FSL A5-0281</strain>
    </source>
</reference>
<accession>A0A099WFN7</accession>
<evidence type="ECO:0000313" key="3">
    <source>
        <dbReference type="Proteomes" id="UP000029844"/>
    </source>
</evidence>
<dbReference type="GO" id="GO:0004343">
    <property type="term" value="F:glucosamine 6-phosphate N-acetyltransferase activity"/>
    <property type="evidence" value="ECO:0007669"/>
    <property type="project" value="TreeGrafter"/>
</dbReference>
<dbReference type="OrthoDB" id="9796171at2"/>
<organism evidence="2 3">
    <name type="scientific">Listeria booriae</name>
    <dbReference type="NCBI Taxonomy" id="1552123"/>
    <lineage>
        <taxon>Bacteria</taxon>
        <taxon>Bacillati</taxon>
        <taxon>Bacillota</taxon>
        <taxon>Bacilli</taxon>
        <taxon>Bacillales</taxon>
        <taxon>Listeriaceae</taxon>
        <taxon>Listeria</taxon>
    </lineage>
</organism>
<dbReference type="EMBL" id="JNFA01000002">
    <property type="protein sequence ID" value="KGL44534.1"/>
    <property type="molecule type" value="Genomic_DNA"/>
</dbReference>
<evidence type="ECO:0000259" key="1">
    <source>
        <dbReference type="PROSITE" id="PS51186"/>
    </source>
</evidence>
<keyword evidence="2" id="KW-0808">Transferase</keyword>
<sequence>MTVQQVTDKKGKQDAFDIRNEVFVVEQKVAPDLEWDEFDKLDSTIMFVDYDEYGTALATGRFRVLPEYGKVERICARKIARKKGSGRRIMEAIEKEAITQNVSLLKLGAQTTAIPFYEKLGYEVCSDIFLDAGIEHKNMQKKLS</sequence>
<dbReference type="Pfam" id="PF13673">
    <property type="entry name" value="Acetyltransf_10"/>
    <property type="match status" value="1"/>
</dbReference>
<dbReference type="InterPro" id="IPR016181">
    <property type="entry name" value="Acyl_CoA_acyltransferase"/>
</dbReference>
<feature type="domain" description="N-acetyltransferase" evidence="1">
    <location>
        <begin position="1"/>
        <end position="144"/>
    </location>
</feature>
<dbReference type="InterPro" id="IPR039143">
    <property type="entry name" value="GNPNAT1-like"/>
</dbReference>
<dbReference type="eggNOG" id="COG2153">
    <property type="taxonomic scope" value="Bacteria"/>
</dbReference>
<dbReference type="PANTHER" id="PTHR13355:SF11">
    <property type="entry name" value="GLUCOSAMINE 6-PHOSPHATE N-ACETYLTRANSFERASE"/>
    <property type="match status" value="1"/>
</dbReference>
<comment type="caution">
    <text evidence="2">The sequence shown here is derived from an EMBL/GenBank/DDBJ whole genome shotgun (WGS) entry which is preliminary data.</text>
</comment>
<dbReference type="Proteomes" id="UP000029844">
    <property type="component" value="Unassembled WGS sequence"/>
</dbReference>
<dbReference type="PANTHER" id="PTHR13355">
    <property type="entry name" value="GLUCOSAMINE 6-PHOSPHATE N-ACETYLTRANSFERASE"/>
    <property type="match status" value="1"/>
</dbReference>
<dbReference type="AlphaFoldDB" id="A0A099WFN7"/>
<gene>
    <name evidence="2" type="ORF">EP57_00835</name>
</gene>
<dbReference type="RefSeq" id="WP_036083272.1">
    <property type="nucleotide sequence ID" value="NZ_CBCSHQ010000008.1"/>
</dbReference>
<dbReference type="Gene3D" id="3.40.630.30">
    <property type="match status" value="1"/>
</dbReference>
<keyword evidence="3" id="KW-1185">Reference proteome</keyword>
<name>A0A099WFN7_9LIST</name>
<dbReference type="InterPro" id="IPR000182">
    <property type="entry name" value="GNAT_dom"/>
</dbReference>
<dbReference type="PROSITE" id="PS51186">
    <property type="entry name" value="GNAT"/>
    <property type="match status" value="1"/>
</dbReference>
<protein>
    <submittedName>
        <fullName evidence="2">GNAT family acetyltransferase</fullName>
    </submittedName>
</protein>
<dbReference type="SUPFAM" id="SSF55729">
    <property type="entry name" value="Acyl-CoA N-acyltransferases (Nat)"/>
    <property type="match status" value="1"/>
</dbReference>
<evidence type="ECO:0000313" key="2">
    <source>
        <dbReference type="EMBL" id="KGL44534.1"/>
    </source>
</evidence>
<dbReference type="GeneID" id="58715993"/>